<dbReference type="Pfam" id="PF01103">
    <property type="entry name" value="Omp85"/>
    <property type="match status" value="1"/>
</dbReference>
<dbReference type="GO" id="GO:0008320">
    <property type="term" value="F:protein transmembrane transporter activity"/>
    <property type="evidence" value="ECO:0007669"/>
    <property type="project" value="TreeGrafter"/>
</dbReference>
<feature type="compositionally biased region" description="Pro residues" evidence="3">
    <location>
        <begin position="75"/>
        <end position="108"/>
    </location>
</feature>
<comment type="caution">
    <text evidence="7">The sequence shown here is derived from an EMBL/GenBank/DDBJ whole genome shotgun (WGS) entry which is preliminary data.</text>
</comment>
<dbReference type="InterPro" id="IPR051544">
    <property type="entry name" value="TPS_OM_transporter"/>
</dbReference>
<comment type="subcellular location">
    <subcellularLocation>
        <location evidence="1">Membrane</location>
    </subcellularLocation>
</comment>
<organism evidence="7 8">
    <name type="scientific">Chroococcidiopsis cubana SAG 39.79</name>
    <dbReference type="NCBI Taxonomy" id="388085"/>
    <lineage>
        <taxon>Bacteria</taxon>
        <taxon>Bacillati</taxon>
        <taxon>Cyanobacteriota</taxon>
        <taxon>Cyanophyceae</taxon>
        <taxon>Chroococcidiopsidales</taxon>
        <taxon>Chroococcidiopsidaceae</taxon>
        <taxon>Chroococcidiopsis</taxon>
    </lineage>
</organism>
<dbReference type="Gene3D" id="2.40.160.50">
    <property type="entry name" value="membrane protein fhac: a member of the omp85/tpsb transporter family"/>
    <property type="match status" value="1"/>
</dbReference>
<sequence>MERKFYNSFASLLIQITGGIGCISISFCLLTPSLNASPDPAVVARTNLQAQLPIAQTPRLPAPPPRPQDVIPRSEPAPPELPTPAPLPPPEDLLQPPDAPPTPAPIPGKIPEKLTVKRFEVTGSTVFSPQDFEKVLAPFTNRSLSFAELFQARTAVTQLYIDKGYITSGALIPPQAIQDGVVKIQVVEGGLEAVNIQGTRRLRPSYIRDRIPQATPLNQQRLLEALQLLQLNPLIQNLSAELSAGTRAGTSVLDVTVKEADTFDTQIVLDNGRSPSVGSFRRRVQLNQANLLGFGDGLSFAYSNTDGSNGIDGSYTIPVNAKNGAVSLNVGFTDSNVIEPPFDDLEIDGNSRYFELSYRQPILQSPNREFALGLTAARRESEISSDVLEEFDYPSSLLSPGADEDGDTRISAVQFFQEWTQRNTREVFAARSQFNLGVGAFDATINSDAPDSRFFSWQGQAQWVRLLAPDTLFLLRTNIQIADDPLVPLEQFGVGGLESVRGYRQDALLSDGGLFASAELRIPVYRVPERQLTLQVTPFVDFGTIWNEAGRSVDDLTPPEDEDTLVSVGLGLRFQLADTVTARLDWGIPLVDIEDRDRTWQENGVYFSVNYSLF</sequence>
<dbReference type="PANTHER" id="PTHR34597:SF1">
    <property type="entry name" value="HEME_HEMOPEXIN TRANSPORTER PROTEIN HUXB"/>
    <property type="match status" value="1"/>
</dbReference>
<feature type="transmembrane region" description="Helical" evidence="4">
    <location>
        <begin position="12"/>
        <end position="34"/>
    </location>
</feature>
<name>A0AB37USQ8_9CYAN</name>
<gene>
    <name evidence="7" type="ORF">DSM107010_04690</name>
</gene>
<evidence type="ECO:0000259" key="6">
    <source>
        <dbReference type="Pfam" id="PF08479"/>
    </source>
</evidence>
<dbReference type="Pfam" id="PF08479">
    <property type="entry name" value="POTRA_2"/>
    <property type="match status" value="1"/>
</dbReference>
<dbReference type="Gene3D" id="3.10.20.310">
    <property type="entry name" value="membrane protein fhac"/>
    <property type="match status" value="1"/>
</dbReference>
<evidence type="ECO:0000256" key="3">
    <source>
        <dbReference type="SAM" id="MobiDB-lite"/>
    </source>
</evidence>
<dbReference type="PANTHER" id="PTHR34597">
    <property type="entry name" value="SLR1661 PROTEIN"/>
    <property type="match status" value="1"/>
</dbReference>
<dbReference type="InterPro" id="IPR013686">
    <property type="entry name" value="Polypept-transport_assoc_ShlB"/>
</dbReference>
<evidence type="ECO:0000256" key="1">
    <source>
        <dbReference type="ARBA" id="ARBA00004370"/>
    </source>
</evidence>
<dbReference type="GO" id="GO:0019867">
    <property type="term" value="C:outer membrane"/>
    <property type="evidence" value="ECO:0007669"/>
    <property type="project" value="InterPro"/>
</dbReference>
<feature type="domain" description="Bacterial surface antigen (D15)" evidence="5">
    <location>
        <begin position="290"/>
        <end position="609"/>
    </location>
</feature>
<dbReference type="AlphaFoldDB" id="A0AB37USQ8"/>
<dbReference type="InterPro" id="IPR000184">
    <property type="entry name" value="Bac_surfAg_D15"/>
</dbReference>
<keyword evidence="2 4" id="KW-0472">Membrane</keyword>
<accession>A0AB37USQ8</accession>
<keyword evidence="4" id="KW-0812">Transmembrane</keyword>
<dbReference type="RefSeq" id="WP_106168616.1">
    <property type="nucleotide sequence ID" value="NZ_JAVKZF010000008.1"/>
</dbReference>
<dbReference type="EMBL" id="RSCK01000002">
    <property type="protein sequence ID" value="RUT14438.1"/>
    <property type="molecule type" value="Genomic_DNA"/>
</dbReference>
<evidence type="ECO:0000259" key="5">
    <source>
        <dbReference type="Pfam" id="PF01103"/>
    </source>
</evidence>
<keyword evidence="4" id="KW-1133">Transmembrane helix</keyword>
<dbReference type="Proteomes" id="UP000282574">
    <property type="component" value="Unassembled WGS sequence"/>
</dbReference>
<dbReference type="GO" id="GO:0046819">
    <property type="term" value="P:protein secretion by the type V secretion system"/>
    <property type="evidence" value="ECO:0007669"/>
    <property type="project" value="TreeGrafter"/>
</dbReference>
<evidence type="ECO:0000313" key="8">
    <source>
        <dbReference type="Proteomes" id="UP000282574"/>
    </source>
</evidence>
<dbReference type="PROSITE" id="PS51257">
    <property type="entry name" value="PROKAR_LIPOPROTEIN"/>
    <property type="match status" value="1"/>
</dbReference>
<feature type="domain" description="Polypeptide-transport-associated ShlB-type" evidence="6">
    <location>
        <begin position="114"/>
        <end position="189"/>
    </location>
</feature>
<protein>
    <recommendedName>
        <fullName evidence="9">Hemolysin activation/secretion protein</fullName>
    </recommendedName>
</protein>
<evidence type="ECO:0000256" key="4">
    <source>
        <dbReference type="SAM" id="Phobius"/>
    </source>
</evidence>
<evidence type="ECO:0008006" key="9">
    <source>
        <dbReference type="Google" id="ProtNLM"/>
    </source>
</evidence>
<feature type="region of interest" description="Disordered" evidence="3">
    <location>
        <begin position="53"/>
        <end position="109"/>
    </location>
</feature>
<evidence type="ECO:0000256" key="2">
    <source>
        <dbReference type="ARBA" id="ARBA00023136"/>
    </source>
</evidence>
<keyword evidence="8" id="KW-1185">Reference proteome</keyword>
<reference evidence="7 8" key="1">
    <citation type="journal article" date="2019" name="Genome Biol. Evol.">
        <title>Day and night: Metabolic profiles and evolutionary relationships of six axenic non-marine cyanobacteria.</title>
        <authorList>
            <person name="Will S.E."/>
            <person name="Henke P."/>
            <person name="Boedeker C."/>
            <person name="Huang S."/>
            <person name="Brinkmann H."/>
            <person name="Rohde M."/>
            <person name="Jarek M."/>
            <person name="Friedl T."/>
            <person name="Seufert S."/>
            <person name="Schumacher M."/>
            <person name="Overmann J."/>
            <person name="Neumann-Schaal M."/>
            <person name="Petersen J."/>
        </authorList>
    </citation>
    <scope>NUCLEOTIDE SEQUENCE [LARGE SCALE GENOMIC DNA]</scope>
    <source>
        <strain evidence="7 8">SAG 39.79</strain>
    </source>
</reference>
<evidence type="ECO:0000313" key="7">
    <source>
        <dbReference type="EMBL" id="RUT14438.1"/>
    </source>
</evidence>
<dbReference type="GO" id="GO:0098046">
    <property type="term" value="C:type V protein secretion system complex"/>
    <property type="evidence" value="ECO:0007669"/>
    <property type="project" value="TreeGrafter"/>
</dbReference>
<proteinExistence type="predicted"/>